<evidence type="ECO:0000256" key="2">
    <source>
        <dbReference type="ARBA" id="ARBA00023002"/>
    </source>
</evidence>
<dbReference type="CDD" id="cd02138">
    <property type="entry name" value="TdsD-like"/>
    <property type="match status" value="1"/>
</dbReference>
<proteinExistence type="inferred from homology"/>
<feature type="region of interest" description="Disordered" evidence="3">
    <location>
        <begin position="173"/>
        <end position="199"/>
    </location>
</feature>
<dbReference type="AlphaFoldDB" id="A0A368NT39"/>
<feature type="compositionally biased region" description="Basic and acidic residues" evidence="3">
    <location>
        <begin position="176"/>
        <end position="188"/>
    </location>
</feature>
<feature type="domain" description="Nitroreductase" evidence="4">
    <location>
        <begin position="20"/>
        <end position="165"/>
    </location>
</feature>
<evidence type="ECO:0000259" key="4">
    <source>
        <dbReference type="Pfam" id="PF00881"/>
    </source>
</evidence>
<sequence>MDVKTVSRTADHPIEDFFVDRWSPRAFTEETISEQDLLGVLEAARWAPSGLNAQPWRFIYSFRGESQFDEVITALWEGNRVWAQHAAALIVITTKTTLIPPGSDAEVPNPGHSFDAGTAWGYLALQAHLKGWSTHAMGGIDPVKTAEAVNMPEGYAMQVVIAIGRRASADQLSEALRGRETPSPRRPVDASAFHGTFPL</sequence>
<dbReference type="GeneID" id="60682983"/>
<dbReference type="RefSeq" id="WP_060717771.1">
    <property type="nucleotide sequence ID" value="NZ_CP055265.1"/>
</dbReference>
<accession>A0A368NT39</accession>
<dbReference type="Gene3D" id="3.40.109.10">
    <property type="entry name" value="NADH Oxidase"/>
    <property type="match status" value="1"/>
</dbReference>
<evidence type="ECO:0000256" key="1">
    <source>
        <dbReference type="ARBA" id="ARBA00007118"/>
    </source>
</evidence>
<keyword evidence="2" id="KW-0560">Oxidoreductase</keyword>
<dbReference type="InterPro" id="IPR029479">
    <property type="entry name" value="Nitroreductase"/>
</dbReference>
<organism evidence="5 6">
    <name type="scientific">Agrobacterium vitis</name>
    <name type="common">Rhizobium vitis</name>
    <dbReference type="NCBI Taxonomy" id="373"/>
    <lineage>
        <taxon>Bacteria</taxon>
        <taxon>Pseudomonadati</taxon>
        <taxon>Pseudomonadota</taxon>
        <taxon>Alphaproteobacteria</taxon>
        <taxon>Hyphomicrobiales</taxon>
        <taxon>Rhizobiaceae</taxon>
        <taxon>Rhizobium/Agrobacterium group</taxon>
        <taxon>Agrobacterium</taxon>
    </lineage>
</organism>
<dbReference type="EMBL" id="QUSG01000031">
    <property type="protein sequence ID" value="KAA3520076.1"/>
    <property type="molecule type" value="Genomic_DNA"/>
</dbReference>
<dbReference type="Proteomes" id="UP000436911">
    <property type="component" value="Unassembled WGS sequence"/>
</dbReference>
<dbReference type="GO" id="GO:0016491">
    <property type="term" value="F:oxidoreductase activity"/>
    <property type="evidence" value="ECO:0007669"/>
    <property type="project" value="UniProtKB-KW"/>
</dbReference>
<dbReference type="SUPFAM" id="SSF55469">
    <property type="entry name" value="FMN-dependent nitroreductase-like"/>
    <property type="match status" value="1"/>
</dbReference>
<evidence type="ECO:0000256" key="3">
    <source>
        <dbReference type="SAM" id="MobiDB-lite"/>
    </source>
</evidence>
<evidence type="ECO:0000313" key="5">
    <source>
        <dbReference type="EMBL" id="KAA3520076.1"/>
    </source>
</evidence>
<dbReference type="PANTHER" id="PTHR43673:SF10">
    <property type="entry name" value="NADH DEHYDROGENASE_NAD(P)H NITROREDUCTASE XCC3605-RELATED"/>
    <property type="match status" value="1"/>
</dbReference>
<dbReference type="Pfam" id="PF00881">
    <property type="entry name" value="Nitroreductase"/>
    <property type="match status" value="1"/>
</dbReference>
<comment type="similarity">
    <text evidence="1">Belongs to the nitroreductase family.</text>
</comment>
<gene>
    <name evidence="5" type="ORF">DXT89_25780</name>
</gene>
<dbReference type="PANTHER" id="PTHR43673">
    <property type="entry name" value="NAD(P)H NITROREDUCTASE YDGI-RELATED"/>
    <property type="match status" value="1"/>
</dbReference>
<evidence type="ECO:0000313" key="6">
    <source>
        <dbReference type="Proteomes" id="UP000436911"/>
    </source>
</evidence>
<name>A0A368NT39_AGRVI</name>
<reference evidence="5 6" key="1">
    <citation type="submission" date="2018-08" db="EMBL/GenBank/DDBJ databases">
        <title>Genome sequencing of Agrobacterium vitis strain ICMP 10754.</title>
        <authorList>
            <person name="Visnovsky S.B."/>
            <person name="Pitman A.R."/>
        </authorList>
    </citation>
    <scope>NUCLEOTIDE SEQUENCE [LARGE SCALE GENOMIC DNA]</scope>
    <source>
        <strain evidence="5 6">ICMP 10754</strain>
    </source>
</reference>
<comment type="caution">
    <text evidence="5">The sequence shown here is derived from an EMBL/GenBank/DDBJ whole genome shotgun (WGS) entry which is preliminary data.</text>
</comment>
<dbReference type="InterPro" id="IPR000415">
    <property type="entry name" value="Nitroreductase-like"/>
</dbReference>
<dbReference type="OrthoDB" id="9802510at2"/>
<protein>
    <submittedName>
        <fullName evidence="5">Nitroreductase</fullName>
    </submittedName>
</protein>